<name>A0A9X3EP39_9BACT</name>
<dbReference type="RefSeq" id="WP_267770338.1">
    <property type="nucleotide sequence ID" value="NZ_JAPNKE010000002.1"/>
</dbReference>
<dbReference type="AlphaFoldDB" id="A0A9X3EP39"/>
<gene>
    <name evidence="1" type="ORF">OV079_19505</name>
</gene>
<keyword evidence="2" id="KW-1185">Reference proteome</keyword>
<organism evidence="1 2">
    <name type="scientific">Nannocystis pusilla</name>
    <dbReference type="NCBI Taxonomy" id="889268"/>
    <lineage>
        <taxon>Bacteria</taxon>
        <taxon>Pseudomonadati</taxon>
        <taxon>Myxococcota</taxon>
        <taxon>Polyangia</taxon>
        <taxon>Nannocystales</taxon>
        <taxon>Nannocystaceae</taxon>
        <taxon>Nannocystis</taxon>
    </lineage>
</organism>
<dbReference type="Proteomes" id="UP001150924">
    <property type="component" value="Unassembled WGS sequence"/>
</dbReference>
<protein>
    <submittedName>
        <fullName evidence="1">Uncharacterized protein</fullName>
    </submittedName>
</protein>
<accession>A0A9X3EP39</accession>
<dbReference type="EMBL" id="JAPNKE010000002">
    <property type="protein sequence ID" value="MCY1007697.1"/>
    <property type="molecule type" value="Genomic_DNA"/>
</dbReference>
<comment type="caution">
    <text evidence="1">The sequence shown here is derived from an EMBL/GenBank/DDBJ whole genome shotgun (WGS) entry which is preliminary data.</text>
</comment>
<sequence>MLDANLEVVMQCPEFAAWEAQFSAPSGVDPRYDLRLLDLE</sequence>
<evidence type="ECO:0000313" key="1">
    <source>
        <dbReference type="EMBL" id="MCY1007697.1"/>
    </source>
</evidence>
<evidence type="ECO:0000313" key="2">
    <source>
        <dbReference type="Proteomes" id="UP001150924"/>
    </source>
</evidence>
<proteinExistence type="predicted"/>
<reference evidence="1" key="1">
    <citation type="submission" date="2022-11" db="EMBL/GenBank/DDBJ databases">
        <title>Minimal conservation of predation-associated metabolite biosynthetic gene clusters underscores biosynthetic potential of Myxococcota including descriptions for ten novel species: Archangium lansinium sp. nov., Myxococcus landrumus sp. nov., Nannocystis bai.</title>
        <authorList>
            <person name="Ahearne A."/>
            <person name="Stevens C."/>
            <person name="Phillips K."/>
        </authorList>
    </citation>
    <scope>NUCLEOTIDE SEQUENCE</scope>
    <source>
        <strain evidence="1">Na p29</strain>
    </source>
</reference>